<dbReference type="SUPFAM" id="SSF75304">
    <property type="entry name" value="Amidase signature (AS) enzymes"/>
    <property type="match status" value="1"/>
</dbReference>
<dbReference type="PANTHER" id="PTHR11895">
    <property type="entry name" value="TRANSAMIDASE"/>
    <property type="match status" value="1"/>
</dbReference>
<gene>
    <name evidence="4" type="ORF">RIdsm_00865</name>
    <name evidence="3" type="ORF">XM52_24530</name>
</gene>
<dbReference type="KEGG" id="rid:RIdsm_00865"/>
<dbReference type="Gene3D" id="3.90.1300.10">
    <property type="entry name" value="Amidase signature (AS) domain"/>
    <property type="match status" value="1"/>
</dbReference>
<feature type="domain" description="Amidase" evidence="2">
    <location>
        <begin position="85"/>
        <end position="489"/>
    </location>
</feature>
<feature type="region of interest" description="Disordered" evidence="1">
    <location>
        <begin position="47"/>
        <end position="66"/>
    </location>
</feature>
<feature type="compositionally biased region" description="Polar residues" evidence="1">
    <location>
        <begin position="146"/>
        <end position="161"/>
    </location>
</feature>
<keyword evidence="4" id="KW-0378">Hydrolase</keyword>
<dbReference type="Pfam" id="PF01425">
    <property type="entry name" value="Amidase"/>
    <property type="match status" value="1"/>
</dbReference>
<evidence type="ECO:0000256" key="1">
    <source>
        <dbReference type="SAM" id="MobiDB-lite"/>
    </source>
</evidence>
<dbReference type="InterPro" id="IPR020556">
    <property type="entry name" value="Amidase_CS"/>
</dbReference>
<evidence type="ECO:0000259" key="2">
    <source>
        <dbReference type="Pfam" id="PF01425"/>
    </source>
</evidence>
<protein>
    <submittedName>
        <fullName evidence="4">Amidase</fullName>
        <ecNumber evidence="4">3.5.1.4</ecNumber>
    </submittedName>
</protein>
<dbReference type="RefSeq" id="WP_057820552.1">
    <property type="nucleotide sequence ID" value="NZ_CP031598.1"/>
</dbReference>
<evidence type="ECO:0000313" key="6">
    <source>
        <dbReference type="Proteomes" id="UP000325785"/>
    </source>
</evidence>
<dbReference type="InterPro" id="IPR000120">
    <property type="entry name" value="Amidase"/>
</dbReference>
<dbReference type="Proteomes" id="UP000051401">
    <property type="component" value="Unassembled WGS sequence"/>
</dbReference>
<dbReference type="InterPro" id="IPR023631">
    <property type="entry name" value="Amidase_dom"/>
</dbReference>
<evidence type="ECO:0000313" key="5">
    <source>
        <dbReference type="Proteomes" id="UP000051401"/>
    </source>
</evidence>
<dbReference type="EMBL" id="LAXI01000024">
    <property type="protein sequence ID" value="KRS15269.1"/>
    <property type="molecule type" value="Genomic_DNA"/>
</dbReference>
<accession>A0A0T5P272</accession>
<dbReference type="OrthoDB" id="9777859at2"/>
<dbReference type="InterPro" id="IPR036928">
    <property type="entry name" value="AS_sf"/>
</dbReference>
<name>A0A0T5P272_9RHOB</name>
<reference evidence="4 6" key="2">
    <citation type="submission" date="2018-08" db="EMBL/GenBank/DDBJ databases">
        <title>Genetic Globetrotter - A new plasmid hitch-hiking vast phylogenetic and geographic distances.</title>
        <authorList>
            <person name="Vollmers J."/>
            <person name="Petersen J."/>
        </authorList>
    </citation>
    <scope>NUCLEOTIDE SEQUENCE [LARGE SCALE GENOMIC DNA]</scope>
    <source>
        <strain evidence="4 6">DSM 26383</strain>
    </source>
</reference>
<dbReference type="GO" id="GO:0004040">
    <property type="term" value="F:amidase activity"/>
    <property type="evidence" value="ECO:0007669"/>
    <property type="project" value="UniProtKB-EC"/>
</dbReference>
<dbReference type="EMBL" id="CP031598">
    <property type="protein sequence ID" value="QEW25081.1"/>
    <property type="molecule type" value="Genomic_DNA"/>
</dbReference>
<feature type="region of interest" description="Disordered" evidence="1">
    <location>
        <begin position="146"/>
        <end position="168"/>
    </location>
</feature>
<evidence type="ECO:0000313" key="4">
    <source>
        <dbReference type="EMBL" id="QEW25081.1"/>
    </source>
</evidence>
<dbReference type="PATRIC" id="fig|540747.5.peg.3258"/>
<dbReference type="PANTHER" id="PTHR11895:SF170">
    <property type="entry name" value="AMIDASE"/>
    <property type="match status" value="1"/>
</dbReference>
<dbReference type="NCBIfam" id="NF005565">
    <property type="entry name" value="PRK07235.1"/>
    <property type="match status" value="1"/>
</dbReference>
<dbReference type="AlphaFoldDB" id="A0A0T5P272"/>
<evidence type="ECO:0000313" key="3">
    <source>
        <dbReference type="EMBL" id="KRS15269.1"/>
    </source>
</evidence>
<reference evidence="3 5" key="1">
    <citation type="submission" date="2015-04" db="EMBL/GenBank/DDBJ databases">
        <title>The draft genome sequence of Roseovarius indicus B108T.</title>
        <authorList>
            <person name="Li G."/>
            <person name="Lai Q."/>
            <person name="Shao Z."/>
            <person name="Yan P."/>
        </authorList>
    </citation>
    <scope>NUCLEOTIDE SEQUENCE [LARGE SCALE GENOMIC DNA]</scope>
    <source>
        <strain evidence="3 5">B108</strain>
    </source>
</reference>
<keyword evidence="5" id="KW-1185">Reference proteome</keyword>
<organism evidence="3 5">
    <name type="scientific">Roseovarius indicus</name>
    <dbReference type="NCBI Taxonomy" id="540747"/>
    <lineage>
        <taxon>Bacteria</taxon>
        <taxon>Pseudomonadati</taxon>
        <taxon>Pseudomonadota</taxon>
        <taxon>Alphaproteobacteria</taxon>
        <taxon>Rhodobacterales</taxon>
        <taxon>Roseobacteraceae</taxon>
        <taxon>Roseovarius</taxon>
    </lineage>
</organism>
<proteinExistence type="predicted"/>
<sequence>MTIKHPTPDTVRDLSDRLGLNLAEKDHPLYAELMQGMVESYERLDAMEAPGPDRPGRGKVGQAPDEAQNPHAAWTWMGPIEPTGKGVLDGYEVGVKDAICVAGMPAPNGSALLKDFIPDFDATVVTRVLAAGGTIKGKTACENLSFSGHSHTSNPPVQNPNAPGFAAGGSSSGSAAAIAAGDISMALGCDQGGSVRIPAAWSGIVGLKPTHGLVPYTGAYAMDATIDHCGPMGATVEDIARLLTAIAGPDGLDVRQANVPDTPVNYLDALSDTTAPKRIGLVKQGFGRPESEADSDALVREAADTFRAAGAVVEEIDLPTHMDCFDVWSAIVVGGTSELMFKQNGMATFEENFTDPAMLEAISGWRANPEGISPTAIPPFLMGSYMAENYQNRFYAKAQSLLKWMRAGYDKALDQYDMLVMPTIPFRATAMPGPDATLRERIELALPMVGNTAPFNAAGHPCLSIACGTVEGRPVGMMLVGKHFGEAGLISAAAQYEKARGA</sequence>
<dbReference type="EC" id="3.5.1.4" evidence="4"/>
<dbReference type="STRING" id="540747.SAMN04488031_10933"/>
<dbReference type="PROSITE" id="PS00571">
    <property type="entry name" value="AMIDASES"/>
    <property type="match status" value="1"/>
</dbReference>
<dbReference type="Proteomes" id="UP000325785">
    <property type="component" value="Chromosome"/>
</dbReference>